<keyword evidence="1 4" id="KW-0808">Transferase</keyword>
<keyword evidence="4" id="KW-0328">Glycosyltransferase</keyword>
<dbReference type="PANTHER" id="PTHR32282:SF33">
    <property type="entry name" value="PEPTIDOGLYCAN GLYCOSYLTRANSFERASE"/>
    <property type="match status" value="1"/>
</dbReference>
<feature type="transmembrane region" description="Helical" evidence="2">
    <location>
        <begin position="7"/>
        <end position="29"/>
    </location>
</feature>
<dbReference type="EC" id="2.4.-.-" evidence="4"/>
<reference evidence="4" key="1">
    <citation type="submission" date="2021-04" db="EMBL/GenBank/DDBJ databases">
        <title>Complete Genome Sequences of Macrococcus spp. from dog and cattle.</title>
        <authorList>
            <person name="Schwendener S."/>
            <person name="Perreten V."/>
        </authorList>
    </citation>
    <scope>NUCLEOTIDE SEQUENCE</scope>
    <source>
        <strain evidence="4">Epi0143-OL</strain>
    </source>
</reference>
<keyword evidence="2" id="KW-0472">Membrane</keyword>
<organism evidence="4 5">
    <name type="scientific">Macrococcus equipercicus</name>
    <dbReference type="NCBI Taxonomy" id="69967"/>
    <lineage>
        <taxon>Bacteria</taxon>
        <taxon>Bacillati</taxon>
        <taxon>Bacillota</taxon>
        <taxon>Bacilli</taxon>
        <taxon>Bacillales</taxon>
        <taxon>Staphylococcaceae</taxon>
        <taxon>Macrococcus</taxon>
    </lineage>
</organism>
<dbReference type="Pfam" id="PF00912">
    <property type="entry name" value="Transgly"/>
    <property type="match status" value="1"/>
</dbReference>
<evidence type="ECO:0000256" key="2">
    <source>
        <dbReference type="SAM" id="Phobius"/>
    </source>
</evidence>
<dbReference type="InterPro" id="IPR050396">
    <property type="entry name" value="Glycosyltr_51/Transpeptidase"/>
</dbReference>
<feature type="domain" description="Glycosyl transferase family 51" evidence="3">
    <location>
        <begin position="42"/>
        <end position="217"/>
    </location>
</feature>
<evidence type="ECO:0000313" key="5">
    <source>
        <dbReference type="Proteomes" id="UP001057381"/>
    </source>
</evidence>
<dbReference type="InterPro" id="IPR023346">
    <property type="entry name" value="Lysozyme-like_dom_sf"/>
</dbReference>
<dbReference type="InterPro" id="IPR001264">
    <property type="entry name" value="Glyco_trans_51"/>
</dbReference>
<dbReference type="Gene3D" id="1.10.3810.10">
    <property type="entry name" value="Biosynthetic peptidoglycan transglycosylase-like"/>
    <property type="match status" value="1"/>
</dbReference>
<dbReference type="EMBL" id="CP073809">
    <property type="protein sequence ID" value="UTH13386.1"/>
    <property type="molecule type" value="Genomic_DNA"/>
</dbReference>
<gene>
    <name evidence="4" type="ORF">KFV11_09135</name>
</gene>
<dbReference type="Proteomes" id="UP001057381">
    <property type="component" value="Chromosome"/>
</dbReference>
<evidence type="ECO:0000256" key="1">
    <source>
        <dbReference type="ARBA" id="ARBA00022679"/>
    </source>
</evidence>
<protein>
    <submittedName>
        <fullName evidence="4">Glycosyltransferase</fullName>
        <ecNumber evidence="4">2.4.-.-</ecNumber>
    </submittedName>
</protein>
<dbReference type="SUPFAM" id="SSF53955">
    <property type="entry name" value="Lysozyme-like"/>
    <property type="match status" value="1"/>
</dbReference>
<evidence type="ECO:0000259" key="3">
    <source>
        <dbReference type="Pfam" id="PF00912"/>
    </source>
</evidence>
<dbReference type="AlphaFoldDB" id="A0A9Q9BSW7"/>
<accession>A0A9Q9BSW7</accession>
<name>A0A9Q9BSW7_9STAP</name>
<keyword evidence="2" id="KW-0812">Transmembrane</keyword>
<evidence type="ECO:0000313" key="4">
    <source>
        <dbReference type="EMBL" id="UTH13386.1"/>
    </source>
</evidence>
<dbReference type="PANTHER" id="PTHR32282">
    <property type="entry name" value="BINDING PROTEIN TRANSPEPTIDASE, PUTATIVE-RELATED"/>
    <property type="match status" value="1"/>
</dbReference>
<dbReference type="InterPro" id="IPR036950">
    <property type="entry name" value="PBP_transglycosylase"/>
</dbReference>
<keyword evidence="2" id="KW-1133">Transmembrane helix</keyword>
<dbReference type="NCBIfam" id="NF010008">
    <property type="entry name" value="PRK13481.1"/>
    <property type="match status" value="1"/>
</dbReference>
<sequence>MRRKRRGCGCLFLFVPILVIALVLGFYYYQGMKVNIDSLQDIQNEKTYVAASNMPDYVKNAFIAVEDKRFYQHDGVDWLGTGRALVISLKNGEASQGGSTITQQLVKNYFFNNEKSISRKLKEIVVAKRIENNYSKDQILSYYLSSIYFGDNIYNIEQAANTYFGTTTYMNGYRPQITVLQSAILASVINAPSNYHAENFAADTALQTRTKNTLDKMLEQKLITQMQYDAAVAGIPVN</sequence>
<proteinExistence type="predicted"/>
<dbReference type="KEGG" id="mequ:KFV11_09135"/>
<dbReference type="GO" id="GO:0008955">
    <property type="term" value="F:peptidoglycan glycosyltransferase activity"/>
    <property type="evidence" value="ECO:0007669"/>
    <property type="project" value="TreeGrafter"/>
</dbReference>